<dbReference type="PROSITE" id="PS51257">
    <property type="entry name" value="PROKAR_LIPOPROTEIN"/>
    <property type="match status" value="1"/>
</dbReference>
<comment type="caution">
    <text evidence="1">The sequence shown here is derived from an EMBL/GenBank/DDBJ whole genome shotgun (WGS) entry which is preliminary data.</text>
</comment>
<sequence>MKRKLIHLINIVLLVIMIGCSPQTSPSESLKWPPDGLYFIKWDSYHGYFEDEEPFIQLSAVQVHLGSNPQKINEYKEFVLVSDGEEIKATPTGINEGAHTKEYSLISLGLRLPKVKASKIILSKLKLTDPNNEQKTYDIGKWVLDIRKSKESQDLKLGKKTFASGVFDYYKAEIANTTNKPIHVKDLEFQLAEPYSVKITTTDNFNSTNTKENDNSLNAGQTKAFQFNFANNRQAINTPKFISLRPFLHYEIDNQAKTMILPTAIYSPSIGTDKEIFELIK</sequence>
<dbReference type="EMBL" id="JBHSHC010000074">
    <property type="protein sequence ID" value="MFC4767582.1"/>
    <property type="molecule type" value="Genomic_DNA"/>
</dbReference>
<evidence type="ECO:0000313" key="1">
    <source>
        <dbReference type="EMBL" id="MFC4767582.1"/>
    </source>
</evidence>
<dbReference type="Proteomes" id="UP001596002">
    <property type="component" value="Unassembled WGS sequence"/>
</dbReference>
<keyword evidence="2" id="KW-1185">Reference proteome</keyword>
<evidence type="ECO:0000313" key="2">
    <source>
        <dbReference type="Proteomes" id="UP001596002"/>
    </source>
</evidence>
<dbReference type="RefSeq" id="WP_380025505.1">
    <property type="nucleotide sequence ID" value="NZ_JBHSHC010000074.1"/>
</dbReference>
<gene>
    <name evidence="1" type="ORF">ACFO8Q_09435</name>
</gene>
<protein>
    <recommendedName>
        <fullName evidence="3">Lipoprotein</fullName>
    </recommendedName>
</protein>
<reference evidence="2" key="1">
    <citation type="journal article" date="2019" name="Int. J. Syst. Evol. Microbiol.">
        <title>The Global Catalogue of Microorganisms (GCM) 10K type strain sequencing project: providing services to taxonomists for standard genome sequencing and annotation.</title>
        <authorList>
            <consortium name="The Broad Institute Genomics Platform"/>
            <consortium name="The Broad Institute Genome Sequencing Center for Infectious Disease"/>
            <person name="Wu L."/>
            <person name="Ma J."/>
        </authorList>
    </citation>
    <scope>NUCLEOTIDE SEQUENCE [LARGE SCALE GENOMIC DNA]</scope>
    <source>
        <strain evidence="2">WYCCWR 12678</strain>
    </source>
</reference>
<evidence type="ECO:0008006" key="3">
    <source>
        <dbReference type="Google" id="ProtNLM"/>
    </source>
</evidence>
<accession>A0ABV9Q2T2</accession>
<proteinExistence type="predicted"/>
<name>A0ABV9Q2T2_9BACL</name>
<organism evidence="1 2">
    <name type="scientific">Effusibacillus consociatus</name>
    <dbReference type="NCBI Taxonomy" id="1117041"/>
    <lineage>
        <taxon>Bacteria</taxon>
        <taxon>Bacillati</taxon>
        <taxon>Bacillota</taxon>
        <taxon>Bacilli</taxon>
        <taxon>Bacillales</taxon>
        <taxon>Alicyclobacillaceae</taxon>
        <taxon>Effusibacillus</taxon>
    </lineage>
</organism>